<dbReference type="RefSeq" id="XP_043138800.1">
    <property type="nucleotide sequence ID" value="XM_043281308.1"/>
</dbReference>
<reference evidence="1" key="2">
    <citation type="submission" date="2021-02" db="EMBL/GenBank/DDBJ databases">
        <title>Aspergillus chevalieri M1 genome sequence.</title>
        <authorList>
            <person name="Kadooka C."/>
            <person name="Mori K."/>
            <person name="Futagami T."/>
        </authorList>
    </citation>
    <scope>NUCLEOTIDE SEQUENCE</scope>
    <source>
        <strain evidence="1">M1</strain>
    </source>
</reference>
<reference evidence="1" key="1">
    <citation type="submission" date="2021-01" db="EMBL/GenBank/DDBJ databases">
        <authorList>
            <consortium name="Aspergillus chevalieri M1 genome sequencing consortium"/>
            <person name="Kazuki M."/>
            <person name="Futagami T."/>
        </authorList>
    </citation>
    <scope>NUCLEOTIDE SEQUENCE</scope>
    <source>
        <strain evidence="1">M1</strain>
    </source>
</reference>
<dbReference type="AlphaFoldDB" id="A0A7R7VUA1"/>
<organism evidence="1 2">
    <name type="scientific">Aspergillus chevalieri</name>
    <name type="common">Eurotium chevalieri</name>
    <dbReference type="NCBI Taxonomy" id="182096"/>
    <lineage>
        <taxon>Eukaryota</taxon>
        <taxon>Fungi</taxon>
        <taxon>Dikarya</taxon>
        <taxon>Ascomycota</taxon>
        <taxon>Pezizomycotina</taxon>
        <taxon>Eurotiomycetes</taxon>
        <taxon>Eurotiomycetidae</taxon>
        <taxon>Eurotiales</taxon>
        <taxon>Aspergillaceae</taxon>
        <taxon>Aspergillus</taxon>
        <taxon>Aspergillus subgen. Aspergillus</taxon>
    </lineage>
</organism>
<evidence type="ECO:0000313" key="2">
    <source>
        <dbReference type="Proteomes" id="UP000637239"/>
    </source>
</evidence>
<gene>
    <name evidence="1" type="ORF">ACHE_60164A</name>
</gene>
<dbReference type="KEGG" id="ache:ACHE_60164A"/>
<name>A0A7R7VUA1_ASPCH</name>
<protein>
    <submittedName>
        <fullName evidence="1">Uncharacterized protein</fullName>
    </submittedName>
</protein>
<dbReference type="Proteomes" id="UP000637239">
    <property type="component" value="Chromosome 6"/>
</dbReference>
<dbReference type="GeneID" id="66984636"/>
<dbReference type="EMBL" id="AP024421">
    <property type="protein sequence ID" value="BCR90278.1"/>
    <property type="molecule type" value="Genomic_DNA"/>
</dbReference>
<proteinExistence type="predicted"/>
<evidence type="ECO:0000313" key="1">
    <source>
        <dbReference type="EMBL" id="BCR90278.1"/>
    </source>
</evidence>
<sequence>MAITANWRVPEFTTRKWVEEKGNNGIEAPLDQEVKFSKKKGSSDVRVTSGPLIIEFEHLLLRVKRSPQEVDIDIDDNDLEDWADYA</sequence>
<keyword evidence="2" id="KW-1185">Reference proteome</keyword>
<accession>A0A7R7VUA1</accession>